<accession>I2NS76</accession>
<proteinExistence type="predicted"/>
<evidence type="ECO:0000313" key="1">
    <source>
        <dbReference type="EMBL" id="EIG28687.1"/>
    </source>
</evidence>
<organism evidence="1 2">
    <name type="scientific">Neisseria sicca VK64</name>
    <dbReference type="NCBI Taxonomy" id="1095748"/>
    <lineage>
        <taxon>Bacteria</taxon>
        <taxon>Pseudomonadati</taxon>
        <taxon>Pseudomonadota</taxon>
        <taxon>Betaproteobacteria</taxon>
        <taxon>Neisseriales</taxon>
        <taxon>Neisseriaceae</taxon>
        <taxon>Neisseria</taxon>
    </lineage>
</organism>
<dbReference type="Proteomes" id="UP000004473">
    <property type="component" value="Unassembled WGS sequence"/>
</dbReference>
<dbReference type="RefSeq" id="WP_003765937.1">
    <property type="nucleotide sequence ID" value="NZ_AJMT01000100.1"/>
</dbReference>
<protein>
    <submittedName>
        <fullName evidence="1">Uncharacterized protein</fullName>
    </submittedName>
</protein>
<dbReference type="AlphaFoldDB" id="I2NS76"/>
<gene>
    <name evidence="1" type="ORF">HMPREF1051_0379</name>
</gene>
<reference evidence="1 2" key="1">
    <citation type="submission" date="2012-04" db="EMBL/GenBank/DDBJ databases">
        <authorList>
            <person name="Harkins D.M."/>
            <person name="Madupu R."/>
            <person name="Durkin A.S."/>
            <person name="Torralba M."/>
            <person name="Methe B."/>
            <person name="Sutton G.G."/>
            <person name="Nelson K.E."/>
        </authorList>
    </citation>
    <scope>NUCLEOTIDE SEQUENCE [LARGE SCALE GENOMIC DNA]</scope>
    <source>
        <strain evidence="1 2">VK64</strain>
    </source>
</reference>
<comment type="caution">
    <text evidence="1">The sequence shown here is derived from an EMBL/GenBank/DDBJ whole genome shotgun (WGS) entry which is preliminary data.</text>
</comment>
<evidence type="ECO:0000313" key="2">
    <source>
        <dbReference type="Proteomes" id="UP000004473"/>
    </source>
</evidence>
<sequence>MSKYYAIGILMLLLQCKAYAEVTLIHGFIPIVYNLSKCGDEERIVHIQDKETWKTIQKDNDKFLRDVLVFMHDNHGFDYLETVRNDPFKVVILLEEDAEVRLSRQNCANFLAANQKLIRKAIKHNLSHSGQPPIDVLSYFIDLEKQLYNDSFEWSRIQDDIDVLKDRPDIKNEIENRLYSKS</sequence>
<dbReference type="EMBL" id="AJMT01000100">
    <property type="protein sequence ID" value="EIG28687.1"/>
    <property type="molecule type" value="Genomic_DNA"/>
</dbReference>
<name>I2NS76_NEISI</name>